<evidence type="ECO:0000256" key="6">
    <source>
        <dbReference type="ARBA" id="ARBA00022729"/>
    </source>
</evidence>
<dbReference type="Pfam" id="PF08263">
    <property type="entry name" value="LRRNT_2"/>
    <property type="match status" value="1"/>
</dbReference>
<gene>
    <name evidence="17" type="primary">LOC109010880</name>
</gene>
<evidence type="ECO:0000256" key="3">
    <source>
        <dbReference type="ARBA" id="ARBA00022475"/>
    </source>
</evidence>
<keyword evidence="6 13" id="KW-0732">Signal</keyword>
<evidence type="ECO:0000313" key="17">
    <source>
        <dbReference type="RefSeq" id="XP_035540304.1"/>
    </source>
</evidence>
<dbReference type="InterPro" id="IPR046956">
    <property type="entry name" value="RLP23-like"/>
</dbReference>
<dbReference type="Pfam" id="PF23598">
    <property type="entry name" value="LRR_14"/>
    <property type="match status" value="2"/>
</dbReference>
<evidence type="ECO:0000256" key="5">
    <source>
        <dbReference type="ARBA" id="ARBA00022692"/>
    </source>
</evidence>
<evidence type="ECO:0000256" key="9">
    <source>
        <dbReference type="ARBA" id="ARBA00023136"/>
    </source>
</evidence>
<keyword evidence="10" id="KW-0675">Receptor</keyword>
<dbReference type="Proteomes" id="UP000235220">
    <property type="component" value="Chromosome 13"/>
</dbReference>
<evidence type="ECO:0000256" key="13">
    <source>
        <dbReference type="SAM" id="SignalP"/>
    </source>
</evidence>
<feature type="domain" description="Leucine-rich repeat-containing N-terminal plant-type" evidence="14">
    <location>
        <begin position="41"/>
        <end position="77"/>
    </location>
</feature>
<evidence type="ECO:0000256" key="10">
    <source>
        <dbReference type="ARBA" id="ARBA00023170"/>
    </source>
</evidence>
<accession>A0A6P9DYH5</accession>
<keyword evidence="16" id="KW-1185">Reference proteome</keyword>
<dbReference type="InterPro" id="IPR003591">
    <property type="entry name" value="Leu-rich_rpt_typical-subtyp"/>
</dbReference>
<evidence type="ECO:0000259" key="15">
    <source>
        <dbReference type="Pfam" id="PF23598"/>
    </source>
</evidence>
<dbReference type="PANTHER" id="PTHR48063:SF100">
    <property type="entry name" value="RECEPTOR-LIKE PROTEIN EIX2"/>
    <property type="match status" value="1"/>
</dbReference>
<evidence type="ECO:0000259" key="14">
    <source>
        <dbReference type="Pfam" id="PF08263"/>
    </source>
</evidence>
<feature type="domain" description="Disease resistance R13L4/SHOC-2-like LRR" evidence="15">
    <location>
        <begin position="113"/>
        <end position="324"/>
    </location>
</feature>
<evidence type="ECO:0000256" key="12">
    <source>
        <dbReference type="SAM" id="Phobius"/>
    </source>
</evidence>
<protein>
    <submittedName>
        <fullName evidence="17">Receptor-like protein EIX2</fullName>
    </submittedName>
</protein>
<dbReference type="InterPro" id="IPR032675">
    <property type="entry name" value="LRR_dom_sf"/>
</dbReference>
<evidence type="ECO:0000256" key="11">
    <source>
        <dbReference type="ARBA" id="ARBA00023180"/>
    </source>
</evidence>
<sequence>MEKKKKASAWVVLLHWYLSLATTISTPCHGNRNPVISCRKREREALLSFRKSITDPSNQLSSWVGEECCMWKRISCDNLTGHVVKLDLRNPKDPNAAFDAFNQSKLGGVINDSLLELKHLRYLDLSFNGFGQNRIPSFFGCLANLRYLNLRYSGFEGAIPPQLSNLSNLRYLDIRGLDLRVDDLEWLSHLSSLKFLDMSEISLDAVPNWLQVMNILPSLSELHLSGCKLHNYDPMISYVNFSSLNVLDLSFNNFEDSKFSWLYNLTSLVTLNLGSCAIQVQIQVIFENMIHMSNLRNLHLCGNNFFNTRSDWLYNITSLEKLDLSQSRIRGVLPSVIGGFSQLTCLDLSNNALEGKLPRSLVNLCNLQHLDLSSNRLEGGINELLGQSSACGIKNLQFLSLAMNQLSGTLPDHLGKHEKISVLILHSNKFSGPIPESIGKLSSLKQLILFNNKLNGTIPESFGQLSNLEEIDISVNVLKGSVSYMHFSKLTRLKNFSASSNPLTLNVSSNWVPPFRLQNLKMKSWKLGPRFPAWLQSQDELQVLDLSNTSISDLIPPWFWTHFPKIRQLDLSQNQIRGSIPSLSFVREVNLGSNNFTGPLPNISSTISGLDLSNNAFSGSLDLIVCEQKDRMNDLVILDLSRNVLFGEIPDCWMNYSNLQMLYLGDNKLTGNVPSSLGKLSSLQSLSLNKNNLSGSLPFSLQSFQELELLDLSENHFTGGLPNIRYLGNTLYKLKVVVLRSNKFDGRIPQELCHLNFLHILDLADNNLSGHIPPCFGNFSAMRAQDPTRVLNFLSERASLVTKRKAYEYSKTLALVTSMDLSCNSLSGHIPEELTNLYAMRFLNLSYNQLRGKIPERIGGMTSLETFDISMNKLTGAIPQGLANLTLLSHLNLSYNHFSGRIPKGSQFQTFTALSFIGNRDLCGFPLTVNCSEDCNAVDTNVDNDKNGGWIEMKWFYLSTPLGFVVGFWGVLGPLAFNRAWRCAYYKFFDDLKYKVFG</sequence>
<evidence type="ECO:0000313" key="16">
    <source>
        <dbReference type="Proteomes" id="UP000235220"/>
    </source>
</evidence>
<dbReference type="AlphaFoldDB" id="A0A6P9DYH5"/>
<comment type="subcellular location">
    <subcellularLocation>
        <location evidence="1">Cell membrane</location>
        <topology evidence="1">Single-pass type I membrane protein</topology>
    </subcellularLocation>
</comment>
<dbReference type="PRINTS" id="PR00019">
    <property type="entry name" value="LEURICHRPT"/>
</dbReference>
<dbReference type="GO" id="GO:0005886">
    <property type="term" value="C:plasma membrane"/>
    <property type="evidence" value="ECO:0007669"/>
    <property type="project" value="UniProtKB-SubCell"/>
</dbReference>
<evidence type="ECO:0000256" key="4">
    <source>
        <dbReference type="ARBA" id="ARBA00022614"/>
    </source>
</evidence>
<comment type="similarity">
    <text evidence="2">Belongs to the RLP family.</text>
</comment>
<reference evidence="17" key="1">
    <citation type="submission" date="2025-08" db="UniProtKB">
        <authorList>
            <consortium name="RefSeq"/>
        </authorList>
    </citation>
    <scope>IDENTIFICATION</scope>
    <source>
        <tissue evidence="17">Leaves</tissue>
    </source>
</reference>
<dbReference type="PANTHER" id="PTHR48063">
    <property type="entry name" value="LRR RECEPTOR-LIKE KINASE"/>
    <property type="match status" value="1"/>
</dbReference>
<dbReference type="FunFam" id="3.80.10.10:FF:000221">
    <property type="entry name" value="Leucine-rich repeat receptor-like protein kinase PXL1"/>
    <property type="match status" value="1"/>
</dbReference>
<proteinExistence type="inferred from homology"/>
<keyword evidence="11" id="KW-0325">Glycoprotein</keyword>
<evidence type="ECO:0000256" key="1">
    <source>
        <dbReference type="ARBA" id="ARBA00004251"/>
    </source>
</evidence>
<dbReference type="FunFam" id="3.80.10.10:FF:000095">
    <property type="entry name" value="LRR receptor-like serine/threonine-protein kinase GSO1"/>
    <property type="match status" value="1"/>
</dbReference>
<dbReference type="KEGG" id="jre:109010880"/>
<dbReference type="FunFam" id="3.80.10.10:FF:000213">
    <property type="entry name" value="Tyrosine-sulfated glycopeptide receptor 1"/>
    <property type="match status" value="1"/>
</dbReference>
<dbReference type="SUPFAM" id="SSF52058">
    <property type="entry name" value="L domain-like"/>
    <property type="match status" value="2"/>
</dbReference>
<keyword evidence="4" id="KW-0433">Leucine-rich repeat</keyword>
<dbReference type="InParanoid" id="A0A6P9DYH5"/>
<feature type="domain" description="Disease resistance R13L4/SHOC-2-like LRR" evidence="15">
    <location>
        <begin position="394"/>
        <end position="547"/>
    </location>
</feature>
<evidence type="ECO:0000256" key="2">
    <source>
        <dbReference type="ARBA" id="ARBA00009592"/>
    </source>
</evidence>
<feature type="chain" id="PRO_5027923932" evidence="13">
    <location>
        <begin position="22"/>
        <end position="998"/>
    </location>
</feature>
<feature type="signal peptide" evidence="13">
    <location>
        <begin position="1"/>
        <end position="21"/>
    </location>
</feature>
<keyword evidence="8 12" id="KW-1133">Transmembrane helix</keyword>
<dbReference type="GeneID" id="109010880"/>
<keyword evidence="9 12" id="KW-0472">Membrane</keyword>
<keyword evidence="7" id="KW-0677">Repeat</keyword>
<dbReference type="RefSeq" id="XP_035540304.1">
    <property type="nucleotide sequence ID" value="XM_035684411.1"/>
</dbReference>
<keyword evidence="3" id="KW-1003">Cell membrane</keyword>
<dbReference type="InterPro" id="IPR013210">
    <property type="entry name" value="LRR_N_plant-typ"/>
</dbReference>
<dbReference type="Pfam" id="PF00560">
    <property type="entry name" value="LRR_1"/>
    <property type="match status" value="9"/>
</dbReference>
<organism evidence="16 17">
    <name type="scientific">Juglans regia</name>
    <name type="common">English walnut</name>
    <dbReference type="NCBI Taxonomy" id="51240"/>
    <lineage>
        <taxon>Eukaryota</taxon>
        <taxon>Viridiplantae</taxon>
        <taxon>Streptophyta</taxon>
        <taxon>Embryophyta</taxon>
        <taxon>Tracheophyta</taxon>
        <taxon>Spermatophyta</taxon>
        <taxon>Magnoliopsida</taxon>
        <taxon>eudicotyledons</taxon>
        <taxon>Gunneridae</taxon>
        <taxon>Pentapetalae</taxon>
        <taxon>rosids</taxon>
        <taxon>fabids</taxon>
        <taxon>Fagales</taxon>
        <taxon>Juglandaceae</taxon>
        <taxon>Juglans</taxon>
    </lineage>
</organism>
<dbReference type="Gene3D" id="3.80.10.10">
    <property type="entry name" value="Ribonuclease Inhibitor"/>
    <property type="match status" value="5"/>
</dbReference>
<dbReference type="SUPFAM" id="SSF52047">
    <property type="entry name" value="RNI-like"/>
    <property type="match status" value="1"/>
</dbReference>
<dbReference type="PROSITE" id="PS51450">
    <property type="entry name" value="LRR"/>
    <property type="match status" value="2"/>
</dbReference>
<dbReference type="InterPro" id="IPR055414">
    <property type="entry name" value="LRR_R13L4/SHOC2-like"/>
</dbReference>
<dbReference type="InterPro" id="IPR001611">
    <property type="entry name" value="Leu-rich_rpt"/>
</dbReference>
<evidence type="ECO:0000256" key="8">
    <source>
        <dbReference type="ARBA" id="ARBA00022989"/>
    </source>
</evidence>
<evidence type="ECO:0000256" key="7">
    <source>
        <dbReference type="ARBA" id="ARBA00022737"/>
    </source>
</evidence>
<name>A0A6P9DYH5_JUGRE</name>
<feature type="transmembrane region" description="Helical" evidence="12">
    <location>
        <begin position="955"/>
        <end position="977"/>
    </location>
</feature>
<dbReference type="FunFam" id="3.80.10.10:FF:001347">
    <property type="entry name" value="LRR receptor-like serine/threonine-protein kinase GSO2"/>
    <property type="match status" value="1"/>
</dbReference>
<dbReference type="OrthoDB" id="1600340at2759"/>
<keyword evidence="5 12" id="KW-0812">Transmembrane</keyword>
<dbReference type="SMART" id="SM00369">
    <property type="entry name" value="LRR_TYP"/>
    <property type="match status" value="16"/>
</dbReference>